<keyword evidence="2" id="KW-1185">Reference proteome</keyword>
<organism evidence="1 2">
    <name type="scientific">Smallanthus sonchifolius</name>
    <dbReference type="NCBI Taxonomy" id="185202"/>
    <lineage>
        <taxon>Eukaryota</taxon>
        <taxon>Viridiplantae</taxon>
        <taxon>Streptophyta</taxon>
        <taxon>Embryophyta</taxon>
        <taxon>Tracheophyta</taxon>
        <taxon>Spermatophyta</taxon>
        <taxon>Magnoliopsida</taxon>
        <taxon>eudicotyledons</taxon>
        <taxon>Gunneridae</taxon>
        <taxon>Pentapetalae</taxon>
        <taxon>asterids</taxon>
        <taxon>campanulids</taxon>
        <taxon>Asterales</taxon>
        <taxon>Asteraceae</taxon>
        <taxon>Asteroideae</taxon>
        <taxon>Heliantheae alliance</taxon>
        <taxon>Millerieae</taxon>
        <taxon>Smallanthus</taxon>
    </lineage>
</organism>
<protein>
    <submittedName>
        <fullName evidence="1">Uncharacterized protein</fullName>
    </submittedName>
</protein>
<dbReference type="EMBL" id="CM042030">
    <property type="protein sequence ID" value="KAI3786754.1"/>
    <property type="molecule type" value="Genomic_DNA"/>
</dbReference>
<gene>
    <name evidence="1" type="ORF">L1987_40687</name>
</gene>
<evidence type="ECO:0000313" key="2">
    <source>
        <dbReference type="Proteomes" id="UP001056120"/>
    </source>
</evidence>
<dbReference type="Proteomes" id="UP001056120">
    <property type="component" value="Linkage Group LG13"/>
</dbReference>
<name>A0ACB9GTG9_9ASTR</name>
<comment type="caution">
    <text evidence="1">The sequence shown here is derived from an EMBL/GenBank/DDBJ whole genome shotgun (WGS) entry which is preliminary data.</text>
</comment>
<sequence length="132" mass="14626">MDECDKFLAKRDKLKAALDGACWEVEVLSYLEKDLVGQLEVIKDQSKLDKEKFAELESAVEAERQKVWHHRVALLENVVAIGDDDSSLQVGDETSSNKDRIDHVEPQGDIPDPAAPVDGASFAEGPNGIYKF</sequence>
<proteinExistence type="predicted"/>
<accession>A0ACB9GTG9</accession>
<reference evidence="1 2" key="2">
    <citation type="journal article" date="2022" name="Mol. Ecol. Resour.">
        <title>The genomes of chicory, endive, great burdock and yacon provide insights into Asteraceae paleo-polyploidization history and plant inulin production.</title>
        <authorList>
            <person name="Fan W."/>
            <person name="Wang S."/>
            <person name="Wang H."/>
            <person name="Wang A."/>
            <person name="Jiang F."/>
            <person name="Liu H."/>
            <person name="Zhao H."/>
            <person name="Xu D."/>
            <person name="Zhang Y."/>
        </authorList>
    </citation>
    <scope>NUCLEOTIDE SEQUENCE [LARGE SCALE GENOMIC DNA]</scope>
    <source>
        <strain evidence="2">cv. Yunnan</strain>
        <tissue evidence="1">Leaves</tissue>
    </source>
</reference>
<evidence type="ECO:0000313" key="1">
    <source>
        <dbReference type="EMBL" id="KAI3786754.1"/>
    </source>
</evidence>
<reference evidence="2" key="1">
    <citation type="journal article" date="2022" name="Mol. Ecol. Resour.">
        <title>The genomes of chicory, endive, great burdock and yacon provide insights into Asteraceae palaeo-polyploidization history and plant inulin production.</title>
        <authorList>
            <person name="Fan W."/>
            <person name="Wang S."/>
            <person name="Wang H."/>
            <person name="Wang A."/>
            <person name="Jiang F."/>
            <person name="Liu H."/>
            <person name="Zhao H."/>
            <person name="Xu D."/>
            <person name="Zhang Y."/>
        </authorList>
    </citation>
    <scope>NUCLEOTIDE SEQUENCE [LARGE SCALE GENOMIC DNA]</scope>
    <source>
        <strain evidence="2">cv. Yunnan</strain>
    </source>
</reference>